<dbReference type="EMBL" id="BMNQ01000018">
    <property type="protein sequence ID" value="GGJ94278.1"/>
    <property type="molecule type" value="Genomic_DNA"/>
</dbReference>
<dbReference type="InterPro" id="IPR038548">
    <property type="entry name" value="SporV_AA_N_sf"/>
</dbReference>
<sequence>MSEIVYLRMKKSIELSYLKKVSLKDIAYLSTASPLKDELEKTPIYRITKKDLNVVIVDSFLVIDHLNTHYRELEFQIVGPSHTIIRIQKTKKSPNIMITAIVWLLLFIGTAMTIINFHYDVSMQEVQQKLHYLLTGEHNPYPLWIQIPYSFGLGIGMLLFFNHWFRKRINEEPSPLEVEIFNYQQSMDQYLAYYENTLNDDKYLR</sequence>
<evidence type="ECO:0000313" key="4">
    <source>
        <dbReference type="Proteomes" id="UP000658382"/>
    </source>
</evidence>
<comment type="caution">
    <text evidence="3">The sequence shown here is derived from an EMBL/GenBank/DDBJ whole genome shotgun (WGS) entry which is preliminary data.</text>
</comment>
<dbReference type="Pfam" id="PF12164">
    <property type="entry name" value="SporV_AA"/>
    <property type="match status" value="1"/>
</dbReference>
<feature type="transmembrane region" description="Helical" evidence="1">
    <location>
        <begin position="96"/>
        <end position="119"/>
    </location>
</feature>
<gene>
    <name evidence="3" type="ORF">GCM10007063_16010</name>
</gene>
<dbReference type="Gene3D" id="2.60.480.10">
    <property type="entry name" value="eubacterium ventriosum atcc domain"/>
    <property type="match status" value="1"/>
</dbReference>
<keyword evidence="4" id="KW-1185">Reference proteome</keyword>
<proteinExistence type="predicted"/>
<keyword evidence="1" id="KW-0472">Membrane</keyword>
<evidence type="ECO:0000256" key="1">
    <source>
        <dbReference type="SAM" id="Phobius"/>
    </source>
</evidence>
<dbReference type="RefSeq" id="WP_188632579.1">
    <property type="nucleotide sequence ID" value="NZ_BMNQ01000018.1"/>
</dbReference>
<protein>
    <submittedName>
        <fullName evidence="3">Stage V sporulation protein AA</fullName>
    </submittedName>
</protein>
<feature type="transmembrane region" description="Helical" evidence="1">
    <location>
        <begin position="143"/>
        <end position="161"/>
    </location>
</feature>
<feature type="domain" description="Stage V sporulation protein AA" evidence="2">
    <location>
        <begin position="3"/>
        <end position="90"/>
    </location>
</feature>
<dbReference type="Proteomes" id="UP000658382">
    <property type="component" value="Unassembled WGS sequence"/>
</dbReference>
<accession>A0A917PVZ5</accession>
<dbReference type="AlphaFoldDB" id="A0A917PVZ5"/>
<dbReference type="InterPro" id="IPR021997">
    <property type="entry name" value="SporV_AA"/>
</dbReference>
<keyword evidence="1" id="KW-1133">Transmembrane helix</keyword>
<reference evidence="3" key="1">
    <citation type="journal article" date="2014" name="Int. J. Syst. Evol. Microbiol.">
        <title>Complete genome sequence of Corynebacterium casei LMG S-19264T (=DSM 44701T), isolated from a smear-ripened cheese.</title>
        <authorList>
            <consortium name="US DOE Joint Genome Institute (JGI-PGF)"/>
            <person name="Walter F."/>
            <person name="Albersmeier A."/>
            <person name="Kalinowski J."/>
            <person name="Ruckert C."/>
        </authorList>
    </citation>
    <scope>NUCLEOTIDE SEQUENCE</scope>
    <source>
        <strain evidence="3">JCM 12580</strain>
    </source>
</reference>
<name>A0A917PVZ5_9BACI</name>
<keyword evidence="1" id="KW-0812">Transmembrane</keyword>
<reference evidence="3" key="2">
    <citation type="submission" date="2020-09" db="EMBL/GenBank/DDBJ databases">
        <authorList>
            <person name="Sun Q."/>
            <person name="Ohkuma M."/>
        </authorList>
    </citation>
    <scope>NUCLEOTIDE SEQUENCE</scope>
    <source>
        <strain evidence="3">JCM 12580</strain>
    </source>
</reference>
<organism evidence="3 4">
    <name type="scientific">Lentibacillus kapialis</name>
    <dbReference type="NCBI Taxonomy" id="340214"/>
    <lineage>
        <taxon>Bacteria</taxon>
        <taxon>Bacillati</taxon>
        <taxon>Bacillota</taxon>
        <taxon>Bacilli</taxon>
        <taxon>Bacillales</taxon>
        <taxon>Bacillaceae</taxon>
        <taxon>Lentibacillus</taxon>
    </lineage>
</organism>
<evidence type="ECO:0000259" key="2">
    <source>
        <dbReference type="Pfam" id="PF12164"/>
    </source>
</evidence>
<evidence type="ECO:0000313" key="3">
    <source>
        <dbReference type="EMBL" id="GGJ94278.1"/>
    </source>
</evidence>